<dbReference type="VEuPathDB" id="VectorBase:GBRI035196"/>
<dbReference type="Gene3D" id="2.30.30.140">
    <property type="match status" value="1"/>
</dbReference>
<evidence type="ECO:0000259" key="7">
    <source>
        <dbReference type="SMART" id="SM00333"/>
    </source>
</evidence>
<dbReference type="GO" id="GO:0005737">
    <property type="term" value="C:cytoplasm"/>
    <property type="evidence" value="ECO:0007669"/>
    <property type="project" value="InterPro"/>
</dbReference>
<evidence type="ECO:0000256" key="4">
    <source>
        <dbReference type="ARBA" id="ARBA00023187"/>
    </source>
</evidence>
<dbReference type="SMART" id="SM00333">
    <property type="entry name" value="TUDOR"/>
    <property type="match status" value="1"/>
</dbReference>
<comment type="subcellular location">
    <subcellularLocation>
        <location evidence="1">Nucleus</location>
        <location evidence="1">Cajal body</location>
    </subcellularLocation>
</comment>
<feature type="domain" description="Tudor" evidence="7">
    <location>
        <begin position="47"/>
        <end position="105"/>
    </location>
</feature>
<reference evidence="9" key="1">
    <citation type="submission" date="2014-03" db="EMBL/GenBank/DDBJ databases">
        <authorList>
            <person name="Aksoy S."/>
            <person name="Warren W."/>
            <person name="Wilson R.K."/>
        </authorList>
    </citation>
    <scope>NUCLEOTIDE SEQUENCE [LARGE SCALE GENOMIC DNA]</scope>
    <source>
        <strain evidence="9">IAEA</strain>
    </source>
</reference>
<keyword evidence="5" id="KW-0539">Nucleus</keyword>
<evidence type="ECO:0000256" key="6">
    <source>
        <dbReference type="SAM" id="MobiDB-lite"/>
    </source>
</evidence>
<dbReference type="SUPFAM" id="SSF63748">
    <property type="entry name" value="Tudor/PWWP/MBT"/>
    <property type="match status" value="1"/>
</dbReference>
<dbReference type="EnsemblMetazoa" id="GBRI035196-RA">
    <property type="protein sequence ID" value="GBRI035196-PA"/>
    <property type="gene ID" value="GBRI035196"/>
</dbReference>
<organism evidence="8 9">
    <name type="scientific">Glossina brevipalpis</name>
    <dbReference type="NCBI Taxonomy" id="37001"/>
    <lineage>
        <taxon>Eukaryota</taxon>
        <taxon>Metazoa</taxon>
        <taxon>Ecdysozoa</taxon>
        <taxon>Arthropoda</taxon>
        <taxon>Hexapoda</taxon>
        <taxon>Insecta</taxon>
        <taxon>Pterygota</taxon>
        <taxon>Neoptera</taxon>
        <taxon>Endopterygota</taxon>
        <taxon>Diptera</taxon>
        <taxon>Brachycera</taxon>
        <taxon>Muscomorpha</taxon>
        <taxon>Hippoboscoidea</taxon>
        <taxon>Glossinidae</taxon>
        <taxon>Glossina</taxon>
    </lineage>
</organism>
<reference evidence="8" key="2">
    <citation type="submission" date="2020-05" db="UniProtKB">
        <authorList>
            <consortium name="EnsemblMetazoa"/>
        </authorList>
    </citation>
    <scope>IDENTIFICATION</scope>
    <source>
        <strain evidence="8">IAEA</strain>
    </source>
</reference>
<dbReference type="GO" id="GO:0003723">
    <property type="term" value="F:RNA binding"/>
    <property type="evidence" value="ECO:0007669"/>
    <property type="project" value="InterPro"/>
</dbReference>
<dbReference type="AlphaFoldDB" id="A0A1A9WWQ2"/>
<dbReference type="GO" id="GO:0006397">
    <property type="term" value="P:mRNA processing"/>
    <property type="evidence" value="ECO:0007669"/>
    <property type="project" value="UniProtKB-KW"/>
</dbReference>
<evidence type="ECO:0000313" key="9">
    <source>
        <dbReference type="Proteomes" id="UP000091820"/>
    </source>
</evidence>
<evidence type="ECO:0000256" key="1">
    <source>
        <dbReference type="ARBA" id="ARBA00004408"/>
    </source>
</evidence>
<keyword evidence="4" id="KW-0508">mRNA splicing</keyword>
<proteinExistence type="inferred from homology"/>
<comment type="similarity">
    <text evidence="2">Belongs to the SMN family.</text>
</comment>
<evidence type="ECO:0000256" key="2">
    <source>
        <dbReference type="ARBA" id="ARBA00005371"/>
    </source>
</evidence>
<dbReference type="STRING" id="37001.A0A1A9WWQ2"/>
<evidence type="ECO:0000313" key="8">
    <source>
        <dbReference type="EnsemblMetazoa" id="GBRI035196-PA"/>
    </source>
</evidence>
<name>A0A1A9WWQ2_9MUSC</name>
<dbReference type="InterPro" id="IPR010304">
    <property type="entry name" value="SMN_Tudor"/>
</dbReference>
<keyword evidence="9" id="KW-1185">Reference proteome</keyword>
<dbReference type="Pfam" id="PF06003">
    <property type="entry name" value="SMN_Tudor"/>
    <property type="match status" value="1"/>
</dbReference>
<protein>
    <recommendedName>
        <fullName evidence="7">Tudor domain-containing protein</fullName>
    </recommendedName>
</protein>
<sequence>MSIKETKLEQGDKLTAEKLELSTSKISLSDESLTSSSSEISNSRADIKYKIGDYVHAKYKDGKNYEAQISAINLKTSTCILKCIGYNNLEEVSICDLFPSWGKKARNHQFQKSKTDDSTDLPYSRSERNNLKKNNKENIITPLLPIPPVLTTDNKGEESGHLTEMITSWYMCGYNAGILAKDSCLLEMKNVLFLNCFQLSGNKQNVMASLKDIALSTVCLEICNQSLLTIVDYASVCRTMRQFHTPSCNCNAGSVSLNSKLDAASSSVDDFMLKINDQLPFTKSLFDEAVTGIKYELTSYVKVPKSDVSEGKNNIQQLENTPDLITLLPLVLQ</sequence>
<dbReference type="GO" id="GO:0015030">
    <property type="term" value="C:Cajal body"/>
    <property type="evidence" value="ECO:0007669"/>
    <property type="project" value="UniProtKB-SubCell"/>
</dbReference>
<accession>A0A1A9WWQ2</accession>
<dbReference type="Proteomes" id="UP000091820">
    <property type="component" value="Unassembled WGS sequence"/>
</dbReference>
<keyword evidence="3" id="KW-0507">mRNA processing</keyword>
<feature type="region of interest" description="Disordered" evidence="6">
    <location>
        <begin position="109"/>
        <end position="128"/>
    </location>
</feature>
<dbReference type="InterPro" id="IPR002999">
    <property type="entry name" value="Tudor"/>
</dbReference>
<dbReference type="GO" id="GO:0008380">
    <property type="term" value="P:RNA splicing"/>
    <property type="evidence" value="ECO:0007669"/>
    <property type="project" value="UniProtKB-KW"/>
</dbReference>
<evidence type="ECO:0000256" key="3">
    <source>
        <dbReference type="ARBA" id="ARBA00022664"/>
    </source>
</evidence>
<evidence type="ECO:0000256" key="5">
    <source>
        <dbReference type="ARBA" id="ARBA00023242"/>
    </source>
</evidence>